<evidence type="ECO:0000313" key="3">
    <source>
        <dbReference type="Proteomes" id="UP000012046"/>
    </source>
</evidence>
<gene>
    <name evidence="2" type="ORF">AJE_14505</name>
</gene>
<protein>
    <submittedName>
        <fullName evidence="2">Uncharacterized protein</fullName>
    </submittedName>
</protein>
<proteinExistence type="predicted"/>
<dbReference type="eggNOG" id="ENOG502ZK80">
    <property type="taxonomic scope" value="Bacteria"/>
</dbReference>
<dbReference type="AlphaFoldDB" id="H3ZHP3"/>
<feature type="signal peptide" evidence="1">
    <location>
        <begin position="1"/>
        <end position="19"/>
    </location>
</feature>
<name>H3ZHP3_9ALTE</name>
<reference evidence="2 3" key="1">
    <citation type="journal article" date="2012" name="J. Bacteriol.">
        <title>Genome Sequence of Extracellular-Protease-Producing Alishewanella jeotgali Isolated from Traditional Korean Fermented Seafood.</title>
        <authorList>
            <person name="Jung J."/>
            <person name="Chun J."/>
            <person name="Park W."/>
        </authorList>
    </citation>
    <scope>NUCLEOTIDE SEQUENCE [LARGE SCALE GENOMIC DNA]</scope>
    <source>
        <strain evidence="2 3">KCTC 22429</strain>
    </source>
</reference>
<feature type="chain" id="PRO_5003591194" evidence="1">
    <location>
        <begin position="20"/>
        <end position="159"/>
    </location>
</feature>
<dbReference type="EMBL" id="AHTH01000048">
    <property type="protein sequence ID" value="EHR39899.1"/>
    <property type="molecule type" value="Genomic_DNA"/>
</dbReference>
<comment type="caution">
    <text evidence="2">The sequence shown here is derived from an EMBL/GenBank/DDBJ whole genome shotgun (WGS) entry which is preliminary data.</text>
</comment>
<organism evidence="2 3">
    <name type="scientific">Alishewanella jeotgali KCTC 22429</name>
    <dbReference type="NCBI Taxonomy" id="1129374"/>
    <lineage>
        <taxon>Bacteria</taxon>
        <taxon>Pseudomonadati</taxon>
        <taxon>Pseudomonadota</taxon>
        <taxon>Gammaproteobacteria</taxon>
        <taxon>Alteromonadales</taxon>
        <taxon>Alteromonadaceae</taxon>
        <taxon>Alishewanella</taxon>
    </lineage>
</organism>
<dbReference type="PATRIC" id="fig|1129374.4.peg.2871"/>
<dbReference type="STRING" id="1129374.AJE_14505"/>
<sequence>MICRLMLLLMLIFSLAAKADFKLDGQLSLHLSNGEREQKAFPLSLIREQGAYLFSVGELTTRLPSPLQKYSLALVLQHEQEVWVTDFSPQPLQGFNLQLPGYEISLYRDPQARTARGRFVLQMNEELYYFSRGPGQINFLFNDQGISEVRVQGMFKPRR</sequence>
<evidence type="ECO:0000313" key="2">
    <source>
        <dbReference type="EMBL" id="EHR39899.1"/>
    </source>
</evidence>
<accession>H3ZHP3</accession>
<evidence type="ECO:0000256" key="1">
    <source>
        <dbReference type="SAM" id="SignalP"/>
    </source>
</evidence>
<keyword evidence="1" id="KW-0732">Signal</keyword>
<dbReference type="Proteomes" id="UP000012046">
    <property type="component" value="Unassembled WGS sequence"/>
</dbReference>
<keyword evidence="3" id="KW-1185">Reference proteome</keyword>